<dbReference type="EMBL" id="QURH01000216">
    <property type="protein sequence ID" value="RFU41346.1"/>
    <property type="molecule type" value="Genomic_DNA"/>
</dbReference>
<evidence type="ECO:0000313" key="2">
    <source>
        <dbReference type="EMBL" id="RFU41346.1"/>
    </source>
</evidence>
<name>A0A372JNH1_9ACTN</name>
<dbReference type="Pfam" id="PF08386">
    <property type="entry name" value="Abhydrolase_4"/>
    <property type="match status" value="1"/>
</dbReference>
<proteinExistence type="predicted"/>
<dbReference type="SUPFAM" id="SSF53474">
    <property type="entry name" value="alpha/beta-Hydrolases"/>
    <property type="match status" value="1"/>
</dbReference>
<dbReference type="Gene3D" id="3.40.50.1820">
    <property type="entry name" value="alpha/beta hydrolase"/>
    <property type="match status" value="1"/>
</dbReference>
<comment type="caution">
    <text evidence="2">The sequence shown here is derived from an EMBL/GenBank/DDBJ whole genome shotgun (WGS) entry which is preliminary data.</text>
</comment>
<sequence>MAEVVEVLCGRLRPQIRQGLPAEPARPHEDHRRGLAAYRSGDLGTFLDTFGASTTQGGDDNEFAAYHAIQCSDVQWPRDWRKWRADATRMDRQAPFSTWFNAWYNAPCLFWRAKPGTPVKVGGTRDLPKNILLFQDTHDAATPYADALELQKLLKGSHLVVQDGERTHCVVHRGDRRPGGVDSYFDAYWLRDELPSKPIVHVSRLGDPVPPQ</sequence>
<protein>
    <recommendedName>
        <fullName evidence="1">Peptidase S33 tripeptidyl aminopeptidase-like C-terminal domain-containing protein</fullName>
    </recommendedName>
</protein>
<evidence type="ECO:0000313" key="3">
    <source>
        <dbReference type="Proteomes" id="UP000261811"/>
    </source>
</evidence>
<dbReference type="AlphaFoldDB" id="A0A372JNH1"/>
<keyword evidence="3" id="KW-1185">Reference proteome</keyword>
<gene>
    <name evidence="2" type="ORF">DZF91_12255</name>
</gene>
<feature type="domain" description="Peptidase S33 tripeptidyl aminopeptidase-like C-terminal" evidence="1">
    <location>
        <begin position="99"/>
        <end position="195"/>
    </location>
</feature>
<reference evidence="2 3" key="1">
    <citation type="submission" date="2018-08" db="EMBL/GenBank/DDBJ databases">
        <title>Actinomadura jelena sp. nov., a novel Actinomycete isolated from soil in Chad.</title>
        <authorList>
            <person name="Shi L."/>
        </authorList>
    </citation>
    <scope>NUCLEOTIDE SEQUENCE [LARGE SCALE GENOMIC DNA]</scope>
    <source>
        <strain evidence="2 3">NEAU-G17</strain>
    </source>
</reference>
<dbReference type="InterPro" id="IPR029058">
    <property type="entry name" value="AB_hydrolase_fold"/>
</dbReference>
<organism evidence="2 3">
    <name type="scientific">Actinomadura logoneensis</name>
    <dbReference type="NCBI Taxonomy" id="2293572"/>
    <lineage>
        <taxon>Bacteria</taxon>
        <taxon>Bacillati</taxon>
        <taxon>Actinomycetota</taxon>
        <taxon>Actinomycetes</taxon>
        <taxon>Streptosporangiales</taxon>
        <taxon>Thermomonosporaceae</taxon>
        <taxon>Actinomadura</taxon>
    </lineage>
</organism>
<dbReference type="Proteomes" id="UP000261811">
    <property type="component" value="Unassembled WGS sequence"/>
</dbReference>
<evidence type="ECO:0000259" key="1">
    <source>
        <dbReference type="Pfam" id="PF08386"/>
    </source>
</evidence>
<dbReference type="InterPro" id="IPR013595">
    <property type="entry name" value="Pept_S33_TAP-like_C"/>
</dbReference>
<accession>A0A372JNH1</accession>